<dbReference type="Proteomes" id="UP000077755">
    <property type="component" value="Chromosome 2"/>
</dbReference>
<proteinExistence type="predicted"/>
<name>A0A161XK28_DAUCS</name>
<reference evidence="1" key="1">
    <citation type="journal article" date="2016" name="Nat. Genet.">
        <title>A high-quality carrot genome assembly provides new insights into carotenoid accumulation and asterid genome evolution.</title>
        <authorList>
            <person name="Iorizzo M."/>
            <person name="Ellison S."/>
            <person name="Senalik D."/>
            <person name="Zeng P."/>
            <person name="Satapoomin P."/>
            <person name="Huang J."/>
            <person name="Bowman M."/>
            <person name="Iovene M."/>
            <person name="Sanseverino W."/>
            <person name="Cavagnaro P."/>
            <person name="Yildiz M."/>
            <person name="Macko-Podgorni A."/>
            <person name="Moranska E."/>
            <person name="Grzebelus E."/>
            <person name="Grzebelus D."/>
            <person name="Ashrafi H."/>
            <person name="Zheng Z."/>
            <person name="Cheng S."/>
            <person name="Spooner D."/>
            <person name="Van Deynze A."/>
            <person name="Simon P."/>
        </authorList>
    </citation>
    <scope>NUCLEOTIDE SEQUENCE</scope>
    <source>
        <tissue evidence="1">Leaf</tissue>
    </source>
</reference>
<accession>A0A161XK28</accession>
<dbReference type="PANTHER" id="PTHR33593">
    <property type="entry name" value="DUF1442 FAMILY PROTEIN"/>
    <property type="match status" value="1"/>
</dbReference>
<reference evidence="1" key="2">
    <citation type="submission" date="2022-03" db="EMBL/GenBank/DDBJ databases">
        <title>Draft title - Genomic analysis of global carrot germplasm unveils the trajectory of domestication and the origin of high carotenoid orange carrot.</title>
        <authorList>
            <person name="Iorizzo M."/>
            <person name="Ellison S."/>
            <person name="Senalik D."/>
            <person name="Macko-Podgorni A."/>
            <person name="Grzebelus D."/>
            <person name="Bostan H."/>
            <person name="Rolling W."/>
            <person name="Curaba J."/>
            <person name="Simon P."/>
        </authorList>
    </citation>
    <scope>NUCLEOTIDE SEQUENCE</scope>
    <source>
        <tissue evidence="1">Leaf</tissue>
    </source>
</reference>
<dbReference type="EMBL" id="CP093344">
    <property type="protein sequence ID" value="WOG90311.1"/>
    <property type="molecule type" value="Genomic_DNA"/>
</dbReference>
<organism evidence="1 2">
    <name type="scientific">Daucus carota subsp. sativus</name>
    <name type="common">Carrot</name>
    <dbReference type="NCBI Taxonomy" id="79200"/>
    <lineage>
        <taxon>Eukaryota</taxon>
        <taxon>Viridiplantae</taxon>
        <taxon>Streptophyta</taxon>
        <taxon>Embryophyta</taxon>
        <taxon>Tracheophyta</taxon>
        <taxon>Spermatophyta</taxon>
        <taxon>Magnoliopsida</taxon>
        <taxon>eudicotyledons</taxon>
        <taxon>Gunneridae</taxon>
        <taxon>Pentapetalae</taxon>
        <taxon>asterids</taxon>
        <taxon>campanulids</taxon>
        <taxon>Apiales</taxon>
        <taxon>Apiaceae</taxon>
        <taxon>Apioideae</taxon>
        <taxon>Scandiceae</taxon>
        <taxon>Daucinae</taxon>
        <taxon>Daucus</taxon>
        <taxon>Daucus sect. Daucus</taxon>
    </lineage>
</organism>
<dbReference type="InterPro" id="IPR029063">
    <property type="entry name" value="SAM-dependent_MTases_sf"/>
</dbReference>
<protein>
    <submittedName>
        <fullName evidence="1">Uncharacterized protein</fullName>
    </submittedName>
</protein>
<evidence type="ECO:0000313" key="1">
    <source>
        <dbReference type="EMBL" id="WOG90311.1"/>
    </source>
</evidence>
<dbReference type="AlphaFoldDB" id="A0A161XK28"/>
<dbReference type="OrthoDB" id="685237at2759"/>
<dbReference type="Pfam" id="PF07279">
    <property type="entry name" value="DUF1442"/>
    <property type="match status" value="1"/>
</dbReference>
<evidence type="ECO:0000313" key="2">
    <source>
        <dbReference type="Proteomes" id="UP000077755"/>
    </source>
</evidence>
<gene>
    <name evidence="1" type="ORF">DCAR_0209554</name>
</gene>
<dbReference type="OMA" id="NANCISR"/>
<dbReference type="PANTHER" id="PTHR33593:SF2">
    <property type="entry name" value="ANKYRIN REPEAT_KH DOMAIN PROTEIN (DUF1442)"/>
    <property type="match status" value="1"/>
</dbReference>
<dbReference type="Gramene" id="KZN07619">
    <property type="protein sequence ID" value="KZN07619"/>
    <property type="gene ID" value="DCAR_008456"/>
</dbReference>
<dbReference type="InterPro" id="IPR009902">
    <property type="entry name" value="DUF1442"/>
</dbReference>
<dbReference type="Gene3D" id="3.40.50.150">
    <property type="entry name" value="Vaccinia Virus protein VP39"/>
    <property type="match status" value="1"/>
</dbReference>
<sequence>MQLVWSPETASKAYIDTVKSCEIFQESSVAEFISAMAAGWNAKLIVETWSQGEATTSSIGLAIASYHTNGRHVCFVPDNLSRTEYLKAMEISGHSPEVIVGDPEEALQNLIGIDFLVLNCENDDFTRMLRLVRLSREGAVLVGKGAGSSRGSSQESRWRDVVEGGLELVRTVILPVGEGLDIAHVGGVKRSARNIKSRWISRINRQSGEEFVFRI</sequence>
<dbReference type="KEGG" id="dcr:108208323"/>
<keyword evidence="2" id="KW-1185">Reference proteome</keyword>